<reference evidence="1 2" key="1">
    <citation type="submission" date="2019-02" db="EMBL/GenBank/DDBJ databases">
        <title>Genomic Encyclopedia of Type Strains, Phase IV (KMG-IV): sequencing the most valuable type-strain genomes for metagenomic binning, comparative biology and taxonomic classification.</title>
        <authorList>
            <person name="Goeker M."/>
        </authorList>
    </citation>
    <scope>NUCLEOTIDE SEQUENCE [LARGE SCALE GENOMIC DNA]</scope>
    <source>
        <strain evidence="1 2">DSM 28825</strain>
    </source>
</reference>
<evidence type="ECO:0000313" key="1">
    <source>
        <dbReference type="EMBL" id="RZT96274.1"/>
    </source>
</evidence>
<dbReference type="AlphaFoldDB" id="A0A4Q7VJK2"/>
<name>A0A4Q7VJK2_9BACT</name>
<accession>A0A4Q7VJK2</accession>
<comment type="caution">
    <text evidence="1">The sequence shown here is derived from an EMBL/GenBank/DDBJ whole genome shotgun (WGS) entry which is preliminary data.</text>
</comment>
<evidence type="ECO:0000313" key="2">
    <source>
        <dbReference type="Proteomes" id="UP000293562"/>
    </source>
</evidence>
<dbReference type="EMBL" id="SHKN01000001">
    <property type="protein sequence ID" value="RZT96274.1"/>
    <property type="molecule type" value="Genomic_DNA"/>
</dbReference>
<gene>
    <name evidence="1" type="ORF">EV201_0910</name>
</gene>
<dbReference type="Proteomes" id="UP000293562">
    <property type="component" value="Unassembled WGS sequence"/>
</dbReference>
<sequence length="59" mass="6968">MYKKHKWLSGLRNICTFNQLRQICDLTVCFKTLNLCQNANLAQCNLTGKSFKITYDFLY</sequence>
<organism evidence="1 2">
    <name type="scientific">Ancylomarina subtilis</name>
    <dbReference type="NCBI Taxonomy" id="1639035"/>
    <lineage>
        <taxon>Bacteria</taxon>
        <taxon>Pseudomonadati</taxon>
        <taxon>Bacteroidota</taxon>
        <taxon>Bacteroidia</taxon>
        <taxon>Marinilabiliales</taxon>
        <taxon>Marinifilaceae</taxon>
        <taxon>Ancylomarina</taxon>
    </lineage>
</organism>
<keyword evidence="2" id="KW-1185">Reference proteome</keyword>
<proteinExistence type="predicted"/>
<protein>
    <submittedName>
        <fullName evidence="1">Uncharacterized protein</fullName>
    </submittedName>
</protein>